<dbReference type="SUPFAM" id="SSF56645">
    <property type="entry name" value="Acyl-CoA dehydrogenase NM domain-like"/>
    <property type="match status" value="1"/>
</dbReference>
<dbReference type="InterPro" id="IPR006089">
    <property type="entry name" value="Acyl-CoA_DH_CS"/>
</dbReference>
<accession>A0A381YBQ8</accession>
<dbReference type="InterPro" id="IPR037069">
    <property type="entry name" value="AcylCoA_DH/ox_N_sf"/>
</dbReference>
<gene>
    <name evidence="9" type="ORF">METZ01_LOCUS127299</name>
</gene>
<dbReference type="InterPro" id="IPR009075">
    <property type="entry name" value="AcylCo_DH/oxidase_C"/>
</dbReference>
<dbReference type="EMBL" id="UINC01017847">
    <property type="protein sequence ID" value="SVA74445.1"/>
    <property type="molecule type" value="Genomic_DNA"/>
</dbReference>
<dbReference type="GO" id="GO:0050660">
    <property type="term" value="F:flavin adenine dinucleotide binding"/>
    <property type="evidence" value="ECO:0007669"/>
    <property type="project" value="InterPro"/>
</dbReference>
<dbReference type="PANTHER" id="PTHR43884:SF40">
    <property type="entry name" value="ACYL-COA DEHYDROGENASE"/>
    <property type="match status" value="1"/>
</dbReference>
<dbReference type="SUPFAM" id="SSF47203">
    <property type="entry name" value="Acyl-CoA dehydrogenase C-terminal domain-like"/>
    <property type="match status" value="1"/>
</dbReference>
<dbReference type="GO" id="GO:0003995">
    <property type="term" value="F:acyl-CoA dehydrogenase activity"/>
    <property type="evidence" value="ECO:0007669"/>
    <property type="project" value="InterPro"/>
</dbReference>
<dbReference type="InterPro" id="IPR009100">
    <property type="entry name" value="AcylCoA_DH/oxidase_NM_dom_sf"/>
</dbReference>
<name>A0A381YBQ8_9ZZZZ</name>
<keyword evidence="5" id="KW-0560">Oxidoreductase</keyword>
<proteinExistence type="inferred from homology"/>
<evidence type="ECO:0008006" key="10">
    <source>
        <dbReference type="Google" id="ProtNLM"/>
    </source>
</evidence>
<dbReference type="InterPro" id="IPR046373">
    <property type="entry name" value="Acyl-CoA_Oxase/DH_mid-dom_sf"/>
</dbReference>
<dbReference type="PROSITE" id="PS00072">
    <property type="entry name" value="ACYL_COA_DH_1"/>
    <property type="match status" value="1"/>
</dbReference>
<dbReference type="Pfam" id="PF02771">
    <property type="entry name" value="Acyl-CoA_dh_N"/>
    <property type="match status" value="1"/>
</dbReference>
<dbReference type="FunFam" id="1.20.140.10:FF:000001">
    <property type="entry name" value="Acyl-CoA dehydrogenase"/>
    <property type="match status" value="1"/>
</dbReference>
<dbReference type="InterPro" id="IPR036250">
    <property type="entry name" value="AcylCo_DH-like_C"/>
</dbReference>
<dbReference type="InterPro" id="IPR006091">
    <property type="entry name" value="Acyl-CoA_Oxase/DH_mid-dom"/>
</dbReference>
<keyword evidence="3" id="KW-0285">Flavoprotein</keyword>
<protein>
    <recommendedName>
        <fullName evidence="10">Acyl-CoA dehydrogenase</fullName>
    </recommendedName>
</protein>
<dbReference type="AlphaFoldDB" id="A0A381YBQ8"/>
<dbReference type="InterPro" id="IPR013786">
    <property type="entry name" value="AcylCoA_DH/ox_N"/>
</dbReference>
<dbReference type="PROSITE" id="PS00073">
    <property type="entry name" value="ACYL_COA_DH_2"/>
    <property type="match status" value="1"/>
</dbReference>
<reference evidence="9" key="1">
    <citation type="submission" date="2018-05" db="EMBL/GenBank/DDBJ databases">
        <authorList>
            <person name="Lanie J.A."/>
            <person name="Ng W.-L."/>
            <person name="Kazmierczak K.M."/>
            <person name="Andrzejewski T.M."/>
            <person name="Davidsen T.M."/>
            <person name="Wayne K.J."/>
            <person name="Tettelin H."/>
            <person name="Glass J.I."/>
            <person name="Rusch D."/>
            <person name="Podicherti R."/>
            <person name="Tsui H.-C.T."/>
            <person name="Winkler M.E."/>
        </authorList>
    </citation>
    <scope>NUCLEOTIDE SEQUENCE</scope>
</reference>
<organism evidence="9">
    <name type="scientific">marine metagenome</name>
    <dbReference type="NCBI Taxonomy" id="408172"/>
    <lineage>
        <taxon>unclassified sequences</taxon>
        <taxon>metagenomes</taxon>
        <taxon>ecological metagenomes</taxon>
    </lineage>
</organism>
<sequence length="386" mass="42862">MDLDLTEEQHMLTETVRSFVDKEMLPYELEIEQKGEVPPELGQRITEKALELGLYAANLPDSVGGGGLDYSSLAILEREYGKVSHALHGFAWRPTELLLACTGDQIVRYLDPCVRAKKTECFAITEPGAGSDIYSMTTKAVQKNGSWILNGAKHFISSHILPDFAIVFAITGIDQNNGKPRKRVSAFLVDRGTPGFDIQIGPRCVSQRAYHNYSLSFDDCSIGPEQMLGQEGEGLDLADKWIKMGRVWVGAGCCGRAERLLDLSLDWAANRKQFGQPIGRFQGTSFKIADMATELQAADLLVMHAARKADQGKMTPADAAMCKLYASEMLHRLAENAVQIYGGMGLMEELPIERLWRDSRLERIWEGTSEIQRHIISRSLLRPLGA</sequence>
<evidence type="ECO:0000256" key="4">
    <source>
        <dbReference type="ARBA" id="ARBA00022827"/>
    </source>
</evidence>
<dbReference type="FunFam" id="2.40.110.10:FF:000002">
    <property type="entry name" value="Acyl-CoA dehydrogenase fadE12"/>
    <property type="match status" value="1"/>
</dbReference>
<evidence type="ECO:0000256" key="2">
    <source>
        <dbReference type="ARBA" id="ARBA00009347"/>
    </source>
</evidence>
<feature type="domain" description="Acyl-CoA dehydrogenase/oxidase N-terminal" evidence="8">
    <location>
        <begin position="6"/>
        <end position="111"/>
    </location>
</feature>
<dbReference type="Pfam" id="PF00441">
    <property type="entry name" value="Acyl-CoA_dh_1"/>
    <property type="match status" value="1"/>
</dbReference>
<evidence type="ECO:0000259" key="7">
    <source>
        <dbReference type="Pfam" id="PF02770"/>
    </source>
</evidence>
<dbReference type="Gene3D" id="2.40.110.10">
    <property type="entry name" value="Butyryl-CoA Dehydrogenase, subunit A, domain 2"/>
    <property type="match status" value="1"/>
</dbReference>
<feature type="domain" description="Acyl-CoA dehydrogenase/oxidase C-terminal" evidence="6">
    <location>
        <begin position="232"/>
        <end position="381"/>
    </location>
</feature>
<evidence type="ECO:0000256" key="5">
    <source>
        <dbReference type="ARBA" id="ARBA00023002"/>
    </source>
</evidence>
<evidence type="ECO:0000313" key="9">
    <source>
        <dbReference type="EMBL" id="SVA74445.1"/>
    </source>
</evidence>
<evidence type="ECO:0000259" key="8">
    <source>
        <dbReference type="Pfam" id="PF02771"/>
    </source>
</evidence>
<feature type="domain" description="Acyl-CoA oxidase/dehydrogenase middle" evidence="7">
    <location>
        <begin position="121"/>
        <end position="220"/>
    </location>
</feature>
<comment type="cofactor">
    <cofactor evidence="1">
        <name>FAD</name>
        <dbReference type="ChEBI" id="CHEBI:57692"/>
    </cofactor>
</comment>
<evidence type="ECO:0000259" key="6">
    <source>
        <dbReference type="Pfam" id="PF00441"/>
    </source>
</evidence>
<dbReference type="Gene3D" id="1.20.140.10">
    <property type="entry name" value="Butyryl-CoA Dehydrogenase, subunit A, domain 3"/>
    <property type="match status" value="1"/>
</dbReference>
<dbReference type="PANTHER" id="PTHR43884">
    <property type="entry name" value="ACYL-COA DEHYDROGENASE"/>
    <property type="match status" value="1"/>
</dbReference>
<evidence type="ECO:0000256" key="1">
    <source>
        <dbReference type="ARBA" id="ARBA00001974"/>
    </source>
</evidence>
<dbReference type="Pfam" id="PF02770">
    <property type="entry name" value="Acyl-CoA_dh_M"/>
    <property type="match status" value="1"/>
</dbReference>
<comment type="similarity">
    <text evidence="2">Belongs to the acyl-CoA dehydrogenase family.</text>
</comment>
<dbReference type="PIRSF" id="PIRSF016578">
    <property type="entry name" value="HsaA"/>
    <property type="match status" value="1"/>
</dbReference>
<dbReference type="Gene3D" id="1.10.540.10">
    <property type="entry name" value="Acyl-CoA dehydrogenase/oxidase, N-terminal domain"/>
    <property type="match status" value="1"/>
</dbReference>
<keyword evidence="4" id="KW-0274">FAD</keyword>
<evidence type="ECO:0000256" key="3">
    <source>
        <dbReference type="ARBA" id="ARBA00022630"/>
    </source>
</evidence>